<dbReference type="Gene3D" id="1.20.190.50">
    <property type="match status" value="1"/>
</dbReference>
<evidence type="ECO:0000256" key="17">
    <source>
        <dbReference type="SAM" id="Phobius"/>
    </source>
</evidence>
<dbReference type="PANTHER" id="PTHR13003:SF2">
    <property type="entry name" value="NUCLEAR PORE COMPLEX PROTEIN NUP107"/>
    <property type="match status" value="1"/>
</dbReference>
<feature type="transmembrane region" description="Helical" evidence="17">
    <location>
        <begin position="192"/>
        <end position="216"/>
    </location>
</feature>
<keyword evidence="19" id="KW-1185">Reference proteome</keyword>
<dbReference type="Proteomes" id="UP000719412">
    <property type="component" value="Unassembled WGS sequence"/>
</dbReference>
<dbReference type="EMBL" id="JABDTM020027884">
    <property type="protein sequence ID" value="KAH0809839.1"/>
    <property type="molecule type" value="Genomic_DNA"/>
</dbReference>
<evidence type="ECO:0000256" key="16">
    <source>
        <dbReference type="ARBA" id="ARBA00078239"/>
    </source>
</evidence>
<feature type="transmembrane region" description="Helical" evidence="17">
    <location>
        <begin position="90"/>
        <end position="116"/>
    </location>
</feature>
<evidence type="ECO:0000256" key="13">
    <source>
        <dbReference type="ARBA" id="ARBA00023132"/>
    </source>
</evidence>
<keyword evidence="9" id="KW-0509">mRNA transport</keyword>
<dbReference type="GO" id="GO:0031080">
    <property type="term" value="C:nuclear pore outer ring"/>
    <property type="evidence" value="ECO:0007669"/>
    <property type="project" value="TreeGrafter"/>
</dbReference>
<keyword evidence="10" id="KW-0653">Protein transport</keyword>
<keyword evidence="7" id="KW-0813">Transport</keyword>
<protein>
    <recommendedName>
        <fullName evidence="6">Nuclear pore complex protein Nup107</fullName>
    </recommendedName>
    <alternativeName>
        <fullName evidence="16">Nucleoporin Nup107</fullName>
    </alternativeName>
</protein>
<evidence type="ECO:0000256" key="11">
    <source>
        <dbReference type="ARBA" id="ARBA00022989"/>
    </source>
</evidence>
<gene>
    <name evidence="18" type="ORF">GEV33_012951</name>
</gene>
<dbReference type="Pfam" id="PF00474">
    <property type="entry name" value="SSF"/>
    <property type="match status" value="1"/>
</dbReference>
<feature type="transmembrane region" description="Helical" evidence="17">
    <location>
        <begin position="51"/>
        <end position="69"/>
    </location>
</feature>
<dbReference type="NCBIfam" id="TIGR00813">
    <property type="entry name" value="sss"/>
    <property type="match status" value="1"/>
</dbReference>
<evidence type="ECO:0000256" key="7">
    <source>
        <dbReference type="ARBA" id="ARBA00022448"/>
    </source>
</evidence>
<comment type="similarity">
    <text evidence="5">Belongs to the nucleoporin Nup84/Nup107 family.</text>
</comment>
<keyword evidence="12" id="KW-0811">Translocation</keyword>
<feature type="transmembrane region" description="Helical" evidence="17">
    <location>
        <begin position="278"/>
        <end position="303"/>
    </location>
</feature>
<feature type="transmembrane region" description="Helical" evidence="17">
    <location>
        <begin position="160"/>
        <end position="180"/>
    </location>
</feature>
<evidence type="ECO:0000256" key="3">
    <source>
        <dbReference type="ARBA" id="ARBA00004567"/>
    </source>
</evidence>
<comment type="subcellular location">
    <subcellularLocation>
        <location evidence="2">Membrane</location>
        <topology evidence="2">Multi-pass membrane protein</topology>
    </subcellularLocation>
    <subcellularLocation>
        <location evidence="1">Nucleus membrane</location>
    </subcellularLocation>
    <subcellularLocation>
        <location evidence="3">Nucleus</location>
        <location evidence="3">Nuclear pore complex</location>
    </subcellularLocation>
</comment>
<dbReference type="InterPro" id="IPR007252">
    <property type="entry name" value="Nup84/Nup107"/>
</dbReference>
<evidence type="ECO:0000256" key="4">
    <source>
        <dbReference type="ARBA" id="ARBA00006434"/>
    </source>
</evidence>
<dbReference type="PANTHER" id="PTHR13003">
    <property type="entry name" value="NUP107-RELATED"/>
    <property type="match status" value="1"/>
</dbReference>
<dbReference type="FunFam" id="1.10.3450.20:FF:000001">
    <property type="entry name" value="Nuclear pore complex protein"/>
    <property type="match status" value="1"/>
</dbReference>
<evidence type="ECO:0000313" key="19">
    <source>
        <dbReference type="Proteomes" id="UP000719412"/>
    </source>
</evidence>
<feature type="transmembrane region" description="Helical" evidence="17">
    <location>
        <begin position="331"/>
        <end position="350"/>
    </location>
</feature>
<dbReference type="GO" id="GO:0022857">
    <property type="term" value="F:transmembrane transporter activity"/>
    <property type="evidence" value="ECO:0007669"/>
    <property type="project" value="InterPro"/>
</dbReference>
<dbReference type="PROSITE" id="PS50283">
    <property type="entry name" value="NA_SOLUT_SYMP_3"/>
    <property type="match status" value="1"/>
</dbReference>
<evidence type="ECO:0000256" key="15">
    <source>
        <dbReference type="ARBA" id="ARBA00023242"/>
    </source>
</evidence>
<evidence type="ECO:0000256" key="10">
    <source>
        <dbReference type="ARBA" id="ARBA00022927"/>
    </source>
</evidence>
<dbReference type="CDD" id="cd11492">
    <property type="entry name" value="SLC5sbd_NIS-SMVT"/>
    <property type="match status" value="1"/>
</dbReference>
<dbReference type="GO" id="GO:0006406">
    <property type="term" value="P:mRNA export from nucleus"/>
    <property type="evidence" value="ECO:0007669"/>
    <property type="project" value="TreeGrafter"/>
</dbReference>
<evidence type="ECO:0000256" key="8">
    <source>
        <dbReference type="ARBA" id="ARBA00022692"/>
    </source>
</evidence>
<proteinExistence type="inferred from homology"/>
<dbReference type="InterPro" id="IPR001734">
    <property type="entry name" value="Na/solute_symporter"/>
</dbReference>
<name>A0A8J6H841_TENMO</name>
<feature type="transmembrane region" description="Helical" evidence="17">
    <location>
        <begin position="236"/>
        <end position="257"/>
    </location>
</feature>
<evidence type="ECO:0000256" key="14">
    <source>
        <dbReference type="ARBA" id="ARBA00023136"/>
    </source>
</evidence>
<keyword evidence="14 17" id="KW-0472">Membrane</keyword>
<dbReference type="InterPro" id="IPR038377">
    <property type="entry name" value="Na/Glc_symporter_sf"/>
</dbReference>
<dbReference type="GO" id="GO:0031965">
    <property type="term" value="C:nuclear membrane"/>
    <property type="evidence" value="ECO:0007669"/>
    <property type="project" value="UniProtKB-SubCell"/>
</dbReference>
<organism evidence="18 19">
    <name type="scientific">Tenebrio molitor</name>
    <name type="common">Yellow mealworm beetle</name>
    <dbReference type="NCBI Taxonomy" id="7067"/>
    <lineage>
        <taxon>Eukaryota</taxon>
        <taxon>Metazoa</taxon>
        <taxon>Ecdysozoa</taxon>
        <taxon>Arthropoda</taxon>
        <taxon>Hexapoda</taxon>
        <taxon>Insecta</taxon>
        <taxon>Pterygota</taxon>
        <taxon>Neoptera</taxon>
        <taxon>Endopterygota</taxon>
        <taxon>Coleoptera</taxon>
        <taxon>Polyphaga</taxon>
        <taxon>Cucujiformia</taxon>
        <taxon>Tenebrionidae</taxon>
        <taxon>Tenebrio</taxon>
    </lineage>
</organism>
<evidence type="ECO:0000256" key="12">
    <source>
        <dbReference type="ARBA" id="ARBA00023010"/>
    </source>
</evidence>
<comment type="similarity">
    <text evidence="4">Belongs to the sodium:solute symporter (SSF) (TC 2.A.21) family.</text>
</comment>
<evidence type="ECO:0000256" key="5">
    <source>
        <dbReference type="ARBA" id="ARBA00009510"/>
    </source>
</evidence>
<keyword evidence="15" id="KW-0539">Nucleus</keyword>
<keyword evidence="11 17" id="KW-1133">Transmembrane helix</keyword>
<feature type="transmembrane region" description="Helical" evidence="17">
    <location>
        <begin position="412"/>
        <end position="434"/>
    </location>
</feature>
<accession>A0A8J6H841</accession>
<feature type="transmembrane region" description="Helical" evidence="17">
    <location>
        <begin position="568"/>
        <end position="589"/>
    </location>
</feature>
<keyword evidence="13" id="KW-0906">Nuclear pore complex</keyword>
<dbReference type="GO" id="GO:0006606">
    <property type="term" value="P:protein import into nucleus"/>
    <property type="evidence" value="ECO:0007669"/>
    <property type="project" value="TreeGrafter"/>
</dbReference>
<sequence length="1503" mass="168869">MSKDAKSMIWDYLVFVIFVIASTFVAVYSRFFGPKEKTKADFVFAAGKVSMAAMMLSIARGTLGVRSFLGYPSELFYRGSTMWETLYGMVLAYPIVCFVFVPVYFSLGITSVYQYLDLRFKSRLVRCLASGTYIVRQLLNQGVTVFTPCVALNTVIGIPYWASIFGITLVSIIFTILGGLKAAILADVMQGLTMIAVSLAIIIQGCIEVGGFGAVFERNKADGRLDFLNFNMDPTIRVTTTSALIGQLFMSLSIFGCQQNFVQRYCSMDSQKKVTKTMMWNIPVITVLFSLSWVVGMVVYATYATCDPYTSGYIEKYDEVLPFFVEDRFNYLPGILGLFMASLFNGALSLNVSNLNSLATVTFEDFLRPIPFLKGLKDKHQLYTIKAIGVVYGFVIMGISFGVGLLDGVIESSMLVTSATSGPLLGVFIMALLIPCTNWKSKDSNSPELEQNGDVHDKLELVPNFGNVHVKGAATGVIAGHVVTLWITFGRLTIEKPPTPHLPLSTDGCTNTSFNDHILKPEHQTSFWTVTTTTPAPINYTGNFSYDIINTTRAAPSDPLTQLYSVTYMYYSLIGCFISILIGWTVSYFTGSESDLYDQELIHPVARKMANFFPGKKRRYAEKTVEDKTTRNGSMMNASASATSMDRKIGTANPAFAQDVPMEQMEVMDNDLERSVRLLEDALQTPAKGLFKVAATTPKRDRIPNVSITMGPSELQRILGSDTMMFQDTMSMLIDHDKTVTGSVIQTATPWTSTLDNLYTEFADILQASSGGIEILDVAADLARCCSDALSVVQSLKSKVAVGELAEEKWLENERSNWRLLYVLYQDRLHANNANEDLIVENVGTSEKSCVGELFKRDNLIRESQLVVDWLERNALDKDDPILHHSDWTYGWEHTLHQLLSPDSIAIGSNVDIIKNIHPDAPQFQHLSLHHLDNDNDKKLCQRIFMEIRCGNLEGAQELCYNSGHPWRAALLEGWKLFHNPNIENDANAPEKMGDEIEKYRDIEGNSNRDLWKASAIEYCKKTNLNIYEKAAVASLCGFLEAILPVCNTWEDYLWAYMRTMVDIRVESEIRDSVIKNYKPLPEEYWEQKRSLSEIFTILETSNNPNVALESREIDHAIQKHIILDEIPKLINLLHKWAEDPTTSTHSLRFFAHLVLFFESVGDTNDKKICESVIEAYISRLSEMNETQLVAFYVSKLGKRKQVLYAQHCEKILEHDDRQAALAYAEDFSLDVFAITNRIVESISNRPSEVECPGNLQRKLTEVDEMKISALDWLMFYPEQLAEALKQTNALIFKFLTLGKLEAAQLAINKIPHNSVEKICSEGEVSSEVNQTIKNYLSYKAYLDAQEAFNEWFRQFRNKPTPPADLPEGAQFTEKVAHKHKVSQHHAETERWKMTTSHSAKTAKTLLYNVLLFPEGWLIGDEDADYLRSVCIPEVVLLLYSVLSESGSHEEAVQLADLIAAEKHGLYKIYSKEKLGEILEKICESSVALLNAKKDPFGNPSTA</sequence>
<evidence type="ECO:0000256" key="6">
    <source>
        <dbReference type="ARBA" id="ARBA00016702"/>
    </source>
</evidence>
<feature type="transmembrane region" description="Helical" evidence="17">
    <location>
        <begin position="12"/>
        <end position="31"/>
    </location>
</feature>
<keyword evidence="8 17" id="KW-0812">Transmembrane</keyword>
<comment type="caution">
    <text evidence="18">The sequence shown here is derived from an EMBL/GenBank/DDBJ whole genome shotgun (WGS) entry which is preliminary data.</text>
</comment>
<reference evidence="18" key="1">
    <citation type="journal article" date="2020" name="J Insects Food Feed">
        <title>The yellow mealworm (Tenebrio molitor) genome: a resource for the emerging insects as food and feed industry.</title>
        <authorList>
            <person name="Eriksson T."/>
            <person name="Andere A."/>
            <person name="Kelstrup H."/>
            <person name="Emery V."/>
            <person name="Picard C."/>
        </authorList>
    </citation>
    <scope>NUCLEOTIDE SEQUENCE</scope>
    <source>
        <strain evidence="18">Stoneville</strain>
        <tissue evidence="18">Whole head</tissue>
    </source>
</reference>
<dbReference type="GO" id="GO:0017056">
    <property type="term" value="F:structural constituent of nuclear pore"/>
    <property type="evidence" value="ECO:0007669"/>
    <property type="project" value="InterPro"/>
</dbReference>
<feature type="transmembrane region" description="Helical" evidence="17">
    <location>
        <begin position="383"/>
        <end position="406"/>
    </location>
</feature>
<evidence type="ECO:0000256" key="2">
    <source>
        <dbReference type="ARBA" id="ARBA00004141"/>
    </source>
</evidence>
<dbReference type="Pfam" id="PF04121">
    <property type="entry name" value="Nup84_Nup100"/>
    <property type="match status" value="1"/>
</dbReference>
<evidence type="ECO:0000256" key="9">
    <source>
        <dbReference type="ARBA" id="ARBA00022816"/>
    </source>
</evidence>
<evidence type="ECO:0000313" key="18">
    <source>
        <dbReference type="EMBL" id="KAH0809839.1"/>
    </source>
</evidence>
<dbReference type="Gene3D" id="1.10.3450.20">
    <property type="match status" value="1"/>
</dbReference>
<dbReference type="Gene3D" id="1.20.1730.10">
    <property type="entry name" value="Sodium/glucose cotransporter"/>
    <property type="match status" value="1"/>
</dbReference>
<dbReference type="GO" id="GO:0000973">
    <property type="term" value="P:post-transcriptional tethering of RNA polymerase II gene DNA at nuclear periphery"/>
    <property type="evidence" value="ECO:0007669"/>
    <property type="project" value="TreeGrafter"/>
</dbReference>
<evidence type="ECO:0000256" key="1">
    <source>
        <dbReference type="ARBA" id="ARBA00004126"/>
    </source>
</evidence>
<reference evidence="18" key="2">
    <citation type="submission" date="2021-08" db="EMBL/GenBank/DDBJ databases">
        <authorList>
            <person name="Eriksson T."/>
        </authorList>
    </citation>
    <scope>NUCLEOTIDE SEQUENCE</scope>
    <source>
        <strain evidence="18">Stoneville</strain>
        <tissue evidence="18">Whole head</tissue>
    </source>
</reference>